<dbReference type="Gene3D" id="1.20.1280.50">
    <property type="match status" value="1"/>
</dbReference>
<proteinExistence type="predicted"/>
<dbReference type="EMBL" id="KV417289">
    <property type="protein sequence ID" value="KZO95371.1"/>
    <property type="molecule type" value="Genomic_DNA"/>
</dbReference>
<dbReference type="STRING" id="1330018.A0A167L693"/>
<accession>A0A167L693</accession>
<organism evidence="1 2">
    <name type="scientific">Calocera viscosa (strain TUFC12733)</name>
    <dbReference type="NCBI Taxonomy" id="1330018"/>
    <lineage>
        <taxon>Eukaryota</taxon>
        <taxon>Fungi</taxon>
        <taxon>Dikarya</taxon>
        <taxon>Basidiomycota</taxon>
        <taxon>Agaricomycotina</taxon>
        <taxon>Dacrymycetes</taxon>
        <taxon>Dacrymycetales</taxon>
        <taxon>Dacrymycetaceae</taxon>
        <taxon>Calocera</taxon>
    </lineage>
</organism>
<protein>
    <submittedName>
        <fullName evidence="1">Uncharacterized protein</fullName>
    </submittedName>
</protein>
<sequence>MLHFRAQVNADKQALTLQIQDLEHRRPTAARTLRLDRLRHQVAALDCDIHALPDDVLRHIFEIASEHGKCIKSSILVSHVCQRWRSVALATANIWSYIRLKLPFRRRGRGPAENFVEIVRRTANASVDLAVRVEYFRLGSMAQSVDILRKYLPSEEEYRMVTRDGKYAFYRLDFIPTSLATRLRSLTLLYYSSISSDRYRFKYLLDMLQRSPGIEKLDVHIDSYCDADTVGERVIDLPRLHELRLVCTSVNDSISSDMLCRTLLRCIEAPLLTLILGGGALRLSDSDWVRGLSFVGSLLNLKLRCSDTTELPTILRILLQLPRLERITLKEWFWVAVPASSLPSSPSYTTNLKKIKLDCVGTGSTRVLMEFLERHGLPRRPSDRKLHFTLHLWQWYTQLPWLPLDVQSSEEWLWLQQNVQTFVYEGLDHEHW</sequence>
<name>A0A167L693_CALVF</name>
<keyword evidence="2" id="KW-1185">Reference proteome</keyword>
<gene>
    <name evidence="1" type="ORF">CALVIDRAFT_168550</name>
</gene>
<reference evidence="1 2" key="1">
    <citation type="journal article" date="2016" name="Mol. Biol. Evol.">
        <title>Comparative Genomics of Early-Diverging Mushroom-Forming Fungi Provides Insights into the Origins of Lignocellulose Decay Capabilities.</title>
        <authorList>
            <person name="Nagy L.G."/>
            <person name="Riley R."/>
            <person name="Tritt A."/>
            <person name="Adam C."/>
            <person name="Daum C."/>
            <person name="Floudas D."/>
            <person name="Sun H."/>
            <person name="Yadav J.S."/>
            <person name="Pangilinan J."/>
            <person name="Larsson K.H."/>
            <person name="Matsuura K."/>
            <person name="Barry K."/>
            <person name="Labutti K."/>
            <person name="Kuo R."/>
            <person name="Ohm R.A."/>
            <person name="Bhattacharya S.S."/>
            <person name="Shirouzu T."/>
            <person name="Yoshinaga Y."/>
            <person name="Martin F.M."/>
            <person name="Grigoriev I.V."/>
            <person name="Hibbett D.S."/>
        </authorList>
    </citation>
    <scope>NUCLEOTIDE SEQUENCE [LARGE SCALE GENOMIC DNA]</scope>
    <source>
        <strain evidence="1 2">TUFC12733</strain>
    </source>
</reference>
<dbReference type="InterPro" id="IPR032675">
    <property type="entry name" value="LRR_dom_sf"/>
</dbReference>
<dbReference type="Gene3D" id="3.80.10.10">
    <property type="entry name" value="Ribonuclease Inhibitor"/>
    <property type="match status" value="1"/>
</dbReference>
<dbReference type="SUPFAM" id="SSF52047">
    <property type="entry name" value="RNI-like"/>
    <property type="match status" value="1"/>
</dbReference>
<evidence type="ECO:0000313" key="2">
    <source>
        <dbReference type="Proteomes" id="UP000076738"/>
    </source>
</evidence>
<dbReference type="OrthoDB" id="3229088at2759"/>
<dbReference type="AlphaFoldDB" id="A0A167L693"/>
<dbReference type="Proteomes" id="UP000076738">
    <property type="component" value="Unassembled WGS sequence"/>
</dbReference>
<evidence type="ECO:0000313" key="1">
    <source>
        <dbReference type="EMBL" id="KZO95371.1"/>
    </source>
</evidence>